<name>A0A1Y1ZII2_9PLEO</name>
<reference evidence="2 3" key="1">
    <citation type="submission" date="2016-07" db="EMBL/GenBank/DDBJ databases">
        <title>Pervasive Adenine N6-methylation of Active Genes in Fungi.</title>
        <authorList>
            <consortium name="DOE Joint Genome Institute"/>
            <person name="Mondo S.J."/>
            <person name="Dannebaum R.O."/>
            <person name="Kuo R.C."/>
            <person name="Labutti K."/>
            <person name="Haridas S."/>
            <person name="Kuo A."/>
            <person name="Salamov A."/>
            <person name="Ahrendt S.R."/>
            <person name="Lipzen A."/>
            <person name="Sullivan W."/>
            <person name="Andreopoulos W.B."/>
            <person name="Clum A."/>
            <person name="Lindquist E."/>
            <person name="Daum C."/>
            <person name="Ramamoorthy G.K."/>
            <person name="Gryganskyi A."/>
            <person name="Culley D."/>
            <person name="Magnuson J.K."/>
            <person name="James T.Y."/>
            <person name="O'Malley M.A."/>
            <person name="Stajich J.E."/>
            <person name="Spatafora J.W."/>
            <person name="Visel A."/>
            <person name="Grigoriev I.V."/>
        </authorList>
    </citation>
    <scope>NUCLEOTIDE SEQUENCE [LARGE SCALE GENOMIC DNA]</scope>
    <source>
        <strain evidence="2 3">CBS 115471</strain>
    </source>
</reference>
<dbReference type="OrthoDB" id="3684683at2759"/>
<dbReference type="EMBL" id="MCFA01000081">
    <property type="protein sequence ID" value="ORY09847.1"/>
    <property type="molecule type" value="Genomic_DNA"/>
</dbReference>
<dbReference type="AlphaFoldDB" id="A0A1Y1ZII2"/>
<feature type="signal peptide" evidence="1">
    <location>
        <begin position="1"/>
        <end position="25"/>
    </location>
</feature>
<keyword evidence="1" id="KW-0732">Signal</keyword>
<keyword evidence="3" id="KW-1185">Reference proteome</keyword>
<comment type="caution">
    <text evidence="2">The sequence shown here is derived from an EMBL/GenBank/DDBJ whole genome shotgun (WGS) entry which is preliminary data.</text>
</comment>
<evidence type="ECO:0008006" key="4">
    <source>
        <dbReference type="Google" id="ProtNLM"/>
    </source>
</evidence>
<protein>
    <recommendedName>
        <fullName evidence="4">F-box domain-containing protein</fullName>
    </recommendedName>
</protein>
<proteinExistence type="predicted"/>
<sequence>MARFTNLADELILLILLSLDQSSLSSLSREGRLIVCLVNTLLKRPSLAAKVQHLTFHNPDHTQNTTVSGEELSVALKFIFSIEGLEYSDQTATEEELLRNAKEYPDEVWYGNIQDGAVRPYLAILLGLVPNLKWLSIVERVDGGEQFTLPALFGQDEQGIHSDLIPDIGYFPSLLSLQLLRVHGRNFSLATWYALPNLRTLELDCYHDFNGMEIDTVCRHEPDLGVLHTLVVRCSACLLLPMGLRDLDRLDDEWPCPENPFESLRYFTLPKCLHIEIVNVAKVWPEDGWETGKKREDLPIIGPRFLLSLRYFSWKCGSWGRAS</sequence>
<organism evidence="2 3">
    <name type="scientific">Clohesyomyces aquaticus</name>
    <dbReference type="NCBI Taxonomy" id="1231657"/>
    <lineage>
        <taxon>Eukaryota</taxon>
        <taxon>Fungi</taxon>
        <taxon>Dikarya</taxon>
        <taxon>Ascomycota</taxon>
        <taxon>Pezizomycotina</taxon>
        <taxon>Dothideomycetes</taxon>
        <taxon>Pleosporomycetidae</taxon>
        <taxon>Pleosporales</taxon>
        <taxon>Lindgomycetaceae</taxon>
        <taxon>Clohesyomyces</taxon>
    </lineage>
</organism>
<evidence type="ECO:0000313" key="3">
    <source>
        <dbReference type="Proteomes" id="UP000193144"/>
    </source>
</evidence>
<evidence type="ECO:0000313" key="2">
    <source>
        <dbReference type="EMBL" id="ORY09847.1"/>
    </source>
</evidence>
<evidence type="ECO:0000256" key="1">
    <source>
        <dbReference type="SAM" id="SignalP"/>
    </source>
</evidence>
<feature type="chain" id="PRO_5012485914" description="F-box domain-containing protein" evidence="1">
    <location>
        <begin position="26"/>
        <end position="323"/>
    </location>
</feature>
<gene>
    <name evidence="2" type="ORF">BCR34DRAFT_602570</name>
</gene>
<accession>A0A1Y1ZII2</accession>
<dbReference type="Proteomes" id="UP000193144">
    <property type="component" value="Unassembled WGS sequence"/>
</dbReference>